<reference evidence="2 3" key="1">
    <citation type="submission" date="2024-04" db="EMBL/GenBank/DDBJ databases">
        <authorList>
            <person name="Fracassetti M."/>
        </authorList>
    </citation>
    <scope>NUCLEOTIDE SEQUENCE [LARGE SCALE GENOMIC DNA]</scope>
</reference>
<evidence type="ECO:0000313" key="2">
    <source>
        <dbReference type="EMBL" id="CAL1354249.1"/>
    </source>
</evidence>
<dbReference type="AlphaFoldDB" id="A0AAV2CCM2"/>
<dbReference type="Proteomes" id="UP001497516">
    <property type="component" value="Chromosome 1"/>
</dbReference>
<dbReference type="EMBL" id="OZ034813">
    <property type="protein sequence ID" value="CAL1354249.1"/>
    <property type="molecule type" value="Genomic_DNA"/>
</dbReference>
<proteinExistence type="predicted"/>
<evidence type="ECO:0000313" key="3">
    <source>
        <dbReference type="Proteomes" id="UP001497516"/>
    </source>
</evidence>
<evidence type="ECO:0000256" key="1">
    <source>
        <dbReference type="SAM" id="MobiDB-lite"/>
    </source>
</evidence>
<protein>
    <submittedName>
        <fullName evidence="2">Uncharacterized protein</fullName>
    </submittedName>
</protein>
<name>A0AAV2CCM2_9ROSI</name>
<feature type="region of interest" description="Disordered" evidence="1">
    <location>
        <begin position="80"/>
        <end position="103"/>
    </location>
</feature>
<organism evidence="2 3">
    <name type="scientific">Linum trigynum</name>
    <dbReference type="NCBI Taxonomy" id="586398"/>
    <lineage>
        <taxon>Eukaryota</taxon>
        <taxon>Viridiplantae</taxon>
        <taxon>Streptophyta</taxon>
        <taxon>Embryophyta</taxon>
        <taxon>Tracheophyta</taxon>
        <taxon>Spermatophyta</taxon>
        <taxon>Magnoliopsida</taxon>
        <taxon>eudicotyledons</taxon>
        <taxon>Gunneridae</taxon>
        <taxon>Pentapetalae</taxon>
        <taxon>rosids</taxon>
        <taxon>fabids</taxon>
        <taxon>Malpighiales</taxon>
        <taxon>Linaceae</taxon>
        <taxon>Linum</taxon>
    </lineage>
</organism>
<gene>
    <name evidence="2" type="ORF">LTRI10_LOCUS2080</name>
</gene>
<sequence>MTCSEKSWWVYLECLCELSDAHLSRLSSKAKSYVVFGLVEVKFAHKLDGESAEELNGKLSVDDLIDGENLTPCRETEACANGSAAPRRSRRSQSMHLCCPNGRGRKRSKALLCLSGNWRKP</sequence>
<accession>A0AAV2CCM2</accession>
<keyword evidence="3" id="KW-1185">Reference proteome</keyword>